<name>A0A917RX04_9NOCA</name>
<comment type="caution">
    <text evidence="1">The sequence shown here is derived from an EMBL/GenBank/DDBJ whole genome shotgun (WGS) entry which is preliminary data.</text>
</comment>
<sequence>MQQWVHPIGARGRERYLGIGPHDTRDRAEIVQEFLELGVARCGDPDEQVAAELVRGYADVELRNVARYRAERERLGVPLTEDLATLLDER</sequence>
<evidence type="ECO:0000313" key="1">
    <source>
        <dbReference type="EMBL" id="GGL41835.1"/>
    </source>
</evidence>
<proteinExistence type="predicted"/>
<accession>A0A917RX04</accession>
<dbReference type="Proteomes" id="UP000638263">
    <property type="component" value="Unassembled WGS sequence"/>
</dbReference>
<dbReference type="EMBL" id="BMMH01000029">
    <property type="protein sequence ID" value="GGL41835.1"/>
    <property type="molecule type" value="Genomic_DNA"/>
</dbReference>
<reference evidence="1" key="2">
    <citation type="submission" date="2020-09" db="EMBL/GenBank/DDBJ databases">
        <authorList>
            <person name="Sun Q."/>
            <person name="Zhou Y."/>
        </authorList>
    </citation>
    <scope>NUCLEOTIDE SEQUENCE</scope>
    <source>
        <strain evidence="1">CGMCC 4.3508</strain>
    </source>
</reference>
<protein>
    <submittedName>
        <fullName evidence="1">Uncharacterized protein</fullName>
    </submittedName>
</protein>
<organism evidence="1 2">
    <name type="scientific">Nocardia jinanensis</name>
    <dbReference type="NCBI Taxonomy" id="382504"/>
    <lineage>
        <taxon>Bacteria</taxon>
        <taxon>Bacillati</taxon>
        <taxon>Actinomycetota</taxon>
        <taxon>Actinomycetes</taxon>
        <taxon>Mycobacteriales</taxon>
        <taxon>Nocardiaceae</taxon>
        <taxon>Nocardia</taxon>
    </lineage>
</organism>
<dbReference type="AlphaFoldDB" id="A0A917RX04"/>
<evidence type="ECO:0000313" key="2">
    <source>
        <dbReference type="Proteomes" id="UP000638263"/>
    </source>
</evidence>
<keyword evidence="2" id="KW-1185">Reference proteome</keyword>
<gene>
    <name evidence="1" type="ORF">GCM10011588_65700</name>
</gene>
<reference evidence="1" key="1">
    <citation type="journal article" date="2014" name="Int. J. Syst. Evol. Microbiol.">
        <title>Complete genome sequence of Corynebacterium casei LMG S-19264T (=DSM 44701T), isolated from a smear-ripened cheese.</title>
        <authorList>
            <consortium name="US DOE Joint Genome Institute (JGI-PGF)"/>
            <person name="Walter F."/>
            <person name="Albersmeier A."/>
            <person name="Kalinowski J."/>
            <person name="Ruckert C."/>
        </authorList>
    </citation>
    <scope>NUCLEOTIDE SEQUENCE</scope>
    <source>
        <strain evidence="1">CGMCC 4.3508</strain>
    </source>
</reference>